<evidence type="ECO:0000313" key="1">
    <source>
        <dbReference type="EMBL" id="MEE3928178.1"/>
    </source>
</evidence>
<reference evidence="1" key="1">
    <citation type="submission" date="2024-01" db="EMBL/GenBank/DDBJ databases">
        <title>Genome sequence of Mycoplasma ciconiae type strain DSM 25251.</title>
        <authorList>
            <person name="Spergser J."/>
        </authorList>
    </citation>
    <scope>NUCLEOTIDE SEQUENCE [LARGE SCALE GENOMIC DNA]</scope>
    <source>
        <strain evidence="1">DSM 25251</strain>
    </source>
</reference>
<keyword evidence="2" id="KW-1185">Reference proteome</keyword>
<evidence type="ECO:0000313" key="2">
    <source>
        <dbReference type="Proteomes" id="UP001344817"/>
    </source>
</evidence>
<protein>
    <submittedName>
        <fullName evidence="1">Uncharacterized protein</fullName>
    </submittedName>
</protein>
<organism evidence="1 2">
    <name type="scientific">Mycoplasmopsis ciconiae</name>
    <dbReference type="NCBI Taxonomy" id="561067"/>
    <lineage>
        <taxon>Bacteria</taxon>
        <taxon>Bacillati</taxon>
        <taxon>Mycoplasmatota</taxon>
        <taxon>Mycoplasmoidales</taxon>
        <taxon>Metamycoplasmataceae</taxon>
        <taxon>Mycoplasmopsis</taxon>
    </lineage>
</organism>
<proteinExistence type="predicted"/>
<name>A0ABU7MLN6_9BACT</name>
<sequence>MIKIKFVSSDYSKTYIEALNLQLNVHNKDRWEKLKTNSIASFETCFFRIETSKNNYQYYILNNVFMIYVNNTITINFKNKLTLYTQTNNSSQIKDYTNIIKALKEELRYYNSLNNLNISEVEETKINSLKQKINKYEILNNFSLIKNTKETNNEN</sequence>
<dbReference type="RefSeq" id="WP_330500592.1">
    <property type="nucleotide sequence ID" value="NZ_JAZDWZ010000003.1"/>
</dbReference>
<gene>
    <name evidence="1" type="ORF">V2E24_01120</name>
</gene>
<accession>A0ABU7MLN6</accession>
<comment type="caution">
    <text evidence="1">The sequence shown here is derived from an EMBL/GenBank/DDBJ whole genome shotgun (WGS) entry which is preliminary data.</text>
</comment>
<dbReference type="NCBIfam" id="NF045935">
    <property type="entry name" value="MSC_0621_epsi"/>
    <property type="match status" value="1"/>
</dbReference>
<dbReference type="EMBL" id="JAZDWZ010000003">
    <property type="protein sequence ID" value="MEE3928178.1"/>
    <property type="molecule type" value="Genomic_DNA"/>
</dbReference>
<dbReference type="Proteomes" id="UP001344817">
    <property type="component" value="Unassembled WGS sequence"/>
</dbReference>